<dbReference type="Proteomes" id="UP000620124">
    <property type="component" value="Unassembled WGS sequence"/>
</dbReference>
<evidence type="ECO:0000256" key="2">
    <source>
        <dbReference type="ARBA" id="ARBA00022797"/>
    </source>
</evidence>
<dbReference type="Gene3D" id="3.40.50.1820">
    <property type="entry name" value="alpha/beta hydrolase"/>
    <property type="match status" value="1"/>
</dbReference>
<comment type="similarity">
    <text evidence="1">Belongs to the peptidase S33 family.</text>
</comment>
<dbReference type="InterPro" id="IPR010497">
    <property type="entry name" value="Epoxide_hydro_N"/>
</dbReference>
<evidence type="ECO:0000256" key="1">
    <source>
        <dbReference type="ARBA" id="ARBA00010088"/>
    </source>
</evidence>
<name>A0A8H7CJN6_9AGAR</name>
<dbReference type="SUPFAM" id="SSF53474">
    <property type="entry name" value="alpha/beta-Hydrolases"/>
    <property type="match status" value="1"/>
</dbReference>
<dbReference type="PIRSF" id="PIRSF001112">
    <property type="entry name" value="Epoxide_hydrolase"/>
    <property type="match status" value="1"/>
</dbReference>
<dbReference type="Pfam" id="PF06441">
    <property type="entry name" value="EHN"/>
    <property type="match status" value="1"/>
</dbReference>
<evidence type="ECO:0000313" key="7">
    <source>
        <dbReference type="Proteomes" id="UP000620124"/>
    </source>
</evidence>
<evidence type="ECO:0000313" key="6">
    <source>
        <dbReference type="EMBL" id="KAF7340179.1"/>
    </source>
</evidence>
<keyword evidence="4" id="KW-0732">Signal</keyword>
<dbReference type="PANTHER" id="PTHR21661:SF35">
    <property type="entry name" value="EPOXIDE HYDROLASE"/>
    <property type="match status" value="1"/>
</dbReference>
<evidence type="ECO:0000259" key="5">
    <source>
        <dbReference type="Pfam" id="PF06441"/>
    </source>
</evidence>
<evidence type="ECO:0000256" key="3">
    <source>
        <dbReference type="ARBA" id="ARBA00022801"/>
    </source>
</evidence>
<comment type="caution">
    <text evidence="6">The sequence shown here is derived from an EMBL/GenBank/DDBJ whole genome shotgun (WGS) entry which is preliminary data.</text>
</comment>
<proteinExistence type="inferred from homology"/>
<keyword evidence="3 6" id="KW-0378">Hydrolase</keyword>
<dbReference type="AlphaFoldDB" id="A0A8H7CJN6"/>
<dbReference type="EMBL" id="JACAZI010000019">
    <property type="protein sequence ID" value="KAF7340179.1"/>
    <property type="molecule type" value="Genomic_DNA"/>
</dbReference>
<feature type="signal peptide" evidence="4">
    <location>
        <begin position="1"/>
        <end position="16"/>
    </location>
</feature>
<organism evidence="6 7">
    <name type="scientific">Mycena venus</name>
    <dbReference type="NCBI Taxonomy" id="2733690"/>
    <lineage>
        <taxon>Eukaryota</taxon>
        <taxon>Fungi</taxon>
        <taxon>Dikarya</taxon>
        <taxon>Basidiomycota</taxon>
        <taxon>Agaricomycotina</taxon>
        <taxon>Agaricomycetes</taxon>
        <taxon>Agaricomycetidae</taxon>
        <taxon>Agaricales</taxon>
        <taxon>Marasmiineae</taxon>
        <taxon>Mycenaceae</taxon>
        <taxon>Mycena</taxon>
    </lineage>
</organism>
<dbReference type="GO" id="GO:0097176">
    <property type="term" value="P:epoxide metabolic process"/>
    <property type="evidence" value="ECO:0007669"/>
    <property type="project" value="TreeGrafter"/>
</dbReference>
<dbReference type="PRINTS" id="PR00412">
    <property type="entry name" value="EPOXHYDRLASE"/>
</dbReference>
<sequence length="416" mass="46149">MVLSALLLGLVTAALGTPLAKPQVKPNVHPFRIDLSAGIPHLEALVKNTNLPTTPLYPGAGIDFGIQLDFLQDLKTQWVEGYNWTEQEAELNELTQYTTTIGNQTVHFVHEISPEKDAIPLLLLHGWPGSIHEFLPVIKPLTQPWTSPSGKIVSFNIIVPSLPGFLFSSPPPQDWTDVKTAQLFNTLMTDVLGYSKYALHATDWGSDIGYHMYESFNTSVRAAHFAFLPFLPPSPQDIADNNITLNDIEKVTLNRTVNWLTTRQGYFQEQEFKPNDIGLTLYDNPVGQLAWIASGIQLSSDPRAGTGPSVLTHTAILTGVSLYYLTASFQSSVWQCARNPGVFETMSMAKPPTDAPMFFSLFEYNIGFWPQEYVAKVGNLVSYKEHDFGGHFAGLDNPPALIEDLREMGEYFTSNA</sequence>
<accession>A0A8H7CJN6</accession>
<dbReference type="InterPro" id="IPR029058">
    <property type="entry name" value="AB_hydrolase_fold"/>
</dbReference>
<protein>
    <submittedName>
        <fullName evidence="6">Putative epoxide hydrolase</fullName>
    </submittedName>
</protein>
<reference evidence="6" key="1">
    <citation type="submission" date="2020-05" db="EMBL/GenBank/DDBJ databases">
        <title>Mycena genomes resolve the evolution of fungal bioluminescence.</title>
        <authorList>
            <person name="Tsai I.J."/>
        </authorList>
    </citation>
    <scope>NUCLEOTIDE SEQUENCE</scope>
    <source>
        <strain evidence="6">CCC161011</strain>
    </source>
</reference>
<dbReference type="InterPro" id="IPR000639">
    <property type="entry name" value="Epox_hydrolase-like"/>
</dbReference>
<feature type="domain" description="Epoxide hydrolase N-terminal" evidence="5">
    <location>
        <begin position="29"/>
        <end position="134"/>
    </location>
</feature>
<dbReference type="PANTHER" id="PTHR21661">
    <property type="entry name" value="EPOXIDE HYDROLASE 1-RELATED"/>
    <property type="match status" value="1"/>
</dbReference>
<keyword evidence="7" id="KW-1185">Reference proteome</keyword>
<dbReference type="GO" id="GO:0004301">
    <property type="term" value="F:epoxide hydrolase activity"/>
    <property type="evidence" value="ECO:0007669"/>
    <property type="project" value="TreeGrafter"/>
</dbReference>
<dbReference type="OrthoDB" id="7130006at2759"/>
<evidence type="ECO:0000256" key="4">
    <source>
        <dbReference type="SAM" id="SignalP"/>
    </source>
</evidence>
<keyword evidence="2" id="KW-0058">Aromatic hydrocarbons catabolism</keyword>
<gene>
    <name evidence="6" type="ORF">MVEN_01936500</name>
</gene>
<feature type="chain" id="PRO_5034068287" evidence="4">
    <location>
        <begin position="17"/>
        <end position="416"/>
    </location>
</feature>
<dbReference type="InterPro" id="IPR016292">
    <property type="entry name" value="Epoxide_hydrolase"/>
</dbReference>